<evidence type="ECO:0000313" key="2">
    <source>
        <dbReference type="Proteomes" id="UP000231259"/>
    </source>
</evidence>
<evidence type="ECO:0000313" key="1">
    <source>
        <dbReference type="EMBL" id="PIL21781.1"/>
    </source>
</evidence>
<reference evidence="1 2" key="1">
    <citation type="submission" date="2013-09" db="EMBL/GenBank/DDBJ databases">
        <title>Genome sequencing of Phaeobacter antarcticus sp. nov. SM1211.</title>
        <authorList>
            <person name="Zhang X.-Y."/>
            <person name="Liu C."/>
            <person name="Chen X.-L."/>
            <person name="Xie B.-B."/>
            <person name="Qin Q.-L."/>
            <person name="Rong J.-C."/>
            <person name="Zhang Y.-Z."/>
        </authorList>
    </citation>
    <scope>NUCLEOTIDE SEQUENCE [LARGE SCALE GENOMIC DNA]</scope>
    <source>
        <strain evidence="1 2">SM1211</strain>
    </source>
</reference>
<protein>
    <recommendedName>
        <fullName evidence="3">ATPase AAA</fullName>
    </recommendedName>
</protein>
<dbReference type="PANTHER" id="PTHR37816:SF3">
    <property type="entry name" value="MODULATES DNA TOPOLOGY"/>
    <property type="match status" value="1"/>
</dbReference>
<name>A0A2G8RK55_9RHOB</name>
<keyword evidence="2" id="KW-1185">Reference proteome</keyword>
<dbReference type="AlphaFoldDB" id="A0A2G8RK55"/>
<evidence type="ECO:0008006" key="3">
    <source>
        <dbReference type="Google" id="ProtNLM"/>
    </source>
</evidence>
<proteinExistence type="predicted"/>
<comment type="caution">
    <text evidence="1">The sequence shown here is derived from an EMBL/GenBank/DDBJ whole genome shotgun (WGS) entry which is preliminary data.</text>
</comment>
<organism evidence="1 2">
    <name type="scientific">Puniceibacterium antarcticum</name>
    <dbReference type="NCBI Taxonomy" id="1206336"/>
    <lineage>
        <taxon>Bacteria</taxon>
        <taxon>Pseudomonadati</taxon>
        <taxon>Pseudomonadota</taxon>
        <taxon>Alphaproteobacteria</taxon>
        <taxon>Rhodobacterales</taxon>
        <taxon>Paracoccaceae</taxon>
        <taxon>Puniceibacterium</taxon>
    </lineage>
</organism>
<dbReference type="InterPro" id="IPR052922">
    <property type="entry name" value="Cytidylate_Kinase-2"/>
</dbReference>
<accession>A0A2G8RK55</accession>
<dbReference type="SUPFAM" id="SSF52540">
    <property type="entry name" value="P-loop containing nucleoside triphosphate hydrolases"/>
    <property type="match status" value="1"/>
</dbReference>
<gene>
    <name evidence="1" type="ORF">P775_02075</name>
</gene>
<dbReference type="Proteomes" id="UP000231259">
    <property type="component" value="Unassembled WGS sequence"/>
</dbReference>
<dbReference type="Gene3D" id="3.40.50.300">
    <property type="entry name" value="P-loop containing nucleotide triphosphate hydrolases"/>
    <property type="match status" value="1"/>
</dbReference>
<dbReference type="EMBL" id="AWWI01000021">
    <property type="protein sequence ID" value="PIL21781.1"/>
    <property type="molecule type" value="Genomic_DNA"/>
</dbReference>
<sequence>MIVGQPGSGKSTLARRLGERTGLPVIHIDMIHWQSGWVERPKAQKVAMATEVEAGEAWIFEGGLSRTYDHRLLRADTLIILDLPLWLRAWRVFRRTLRHYGQTRPDLPEGCPERFNLEFWKWIWDTRHTNRAQNLALIPKAGPGTEVFHLTSSKGVRHFVNAIAQATLHRG</sequence>
<dbReference type="PANTHER" id="PTHR37816">
    <property type="entry name" value="YALI0E33011P"/>
    <property type="match status" value="1"/>
</dbReference>
<dbReference type="InterPro" id="IPR027417">
    <property type="entry name" value="P-loop_NTPase"/>
</dbReference>